<reference evidence="1" key="1">
    <citation type="journal article" date="2023" name="G3 (Bethesda)">
        <title>A reference genome for the long-term kleptoplast-retaining sea slug Elysia crispata morphotype clarki.</title>
        <authorList>
            <person name="Eastman K.E."/>
            <person name="Pendleton A.L."/>
            <person name="Shaikh M.A."/>
            <person name="Suttiyut T."/>
            <person name="Ogas R."/>
            <person name="Tomko P."/>
            <person name="Gavelis G."/>
            <person name="Widhalm J.R."/>
            <person name="Wisecaver J.H."/>
        </authorList>
    </citation>
    <scope>NUCLEOTIDE SEQUENCE</scope>
    <source>
        <strain evidence="1">ECLA1</strain>
    </source>
</reference>
<evidence type="ECO:0000313" key="2">
    <source>
        <dbReference type="Proteomes" id="UP001283361"/>
    </source>
</evidence>
<evidence type="ECO:0000313" key="1">
    <source>
        <dbReference type="EMBL" id="KAK3802370.1"/>
    </source>
</evidence>
<dbReference type="Proteomes" id="UP001283361">
    <property type="component" value="Unassembled WGS sequence"/>
</dbReference>
<proteinExistence type="predicted"/>
<name>A0AAE1BA56_9GAST</name>
<protein>
    <submittedName>
        <fullName evidence="1">Uncharacterized protein</fullName>
    </submittedName>
</protein>
<gene>
    <name evidence="1" type="ORF">RRG08_034516</name>
</gene>
<dbReference type="AlphaFoldDB" id="A0AAE1BA56"/>
<keyword evidence="2" id="KW-1185">Reference proteome</keyword>
<sequence>MDCYLFESRLDPILCPGISNLLLAHHDADCRLYKRPRIESSCSDAPGVPCLKTLRLSLAQSGAPVLQ</sequence>
<organism evidence="1 2">
    <name type="scientific">Elysia crispata</name>
    <name type="common">lettuce slug</name>
    <dbReference type="NCBI Taxonomy" id="231223"/>
    <lineage>
        <taxon>Eukaryota</taxon>
        <taxon>Metazoa</taxon>
        <taxon>Spiralia</taxon>
        <taxon>Lophotrochozoa</taxon>
        <taxon>Mollusca</taxon>
        <taxon>Gastropoda</taxon>
        <taxon>Heterobranchia</taxon>
        <taxon>Euthyneura</taxon>
        <taxon>Panpulmonata</taxon>
        <taxon>Sacoglossa</taxon>
        <taxon>Placobranchoidea</taxon>
        <taxon>Plakobranchidae</taxon>
        <taxon>Elysia</taxon>
    </lineage>
</organism>
<accession>A0AAE1BA56</accession>
<comment type="caution">
    <text evidence="1">The sequence shown here is derived from an EMBL/GenBank/DDBJ whole genome shotgun (WGS) entry which is preliminary data.</text>
</comment>
<dbReference type="EMBL" id="JAWDGP010000241">
    <property type="protein sequence ID" value="KAK3802370.1"/>
    <property type="molecule type" value="Genomic_DNA"/>
</dbReference>